<reference evidence="2" key="1">
    <citation type="journal article" date="2023" name="Phytobiomes J">
        <title>Deciphering the key players within the bacterial microbiota associated with aerial crown gall tumors on rhododendron: Insights into the gallobiome.</title>
        <authorList>
            <person name="Kuzmanovic N."/>
            <person name="Nesme J."/>
            <person name="Wolf J."/>
            <person name="Neumann-Schaal M."/>
            <person name="Petersen J."/>
            <person name="Fernandez-Gnecco G."/>
            <person name="Sproeer C."/>
            <person name="Bunk B."/>
            <person name="Overmann J."/>
            <person name="Sorensen S.J."/>
            <person name="Idczak E."/>
            <person name="Smalla K."/>
        </authorList>
    </citation>
    <scope>NUCLEOTIDE SEQUENCE [LARGE SCALE GENOMIC DNA]</scope>
    <source>
        <strain evidence="2">Rho-14.1</strain>
    </source>
</reference>
<protein>
    <submittedName>
        <fullName evidence="2">Uncharacterized protein</fullName>
    </submittedName>
</protein>
<dbReference type="Proteomes" id="UP001277561">
    <property type="component" value="Unassembled WGS sequence"/>
</dbReference>
<keyword evidence="3" id="KW-1185">Reference proteome</keyword>
<proteinExistence type="predicted"/>
<sequence>MYFEEGLAKVISHLKMLARYTSMIAVLFCILSTAQFAGAQMPSEEYADIIAFASDFSGDDPTIISRVRAMAANPPADMETVGFYGVEDYSSRHRLFLATVNLLDSEGKLHSVEDKYTSEIFSIWQEGGVIDKTTLGPVANAVFGPLIVGEQPPGPISAYHDLVWSHYALATKELEQSILDSGKVLLSIDATDGDTMFFALVSPVIANRWRDKALSEQAGYRAGVRSPMWDRFWENLTYSTRGMVAGDDRKGLPPGTRERDETIPFAK</sequence>
<gene>
    <name evidence="2" type="ORF">RMS29_25380</name>
</gene>
<accession>A0ABU4W432</accession>
<comment type="caution">
    <text evidence="2">The sequence shown here is derived from an EMBL/GenBank/DDBJ whole genome shotgun (WGS) entry which is preliminary data.</text>
</comment>
<organism evidence="2 3">
    <name type="scientific">Agrobacterium rosae</name>
    <dbReference type="NCBI Taxonomy" id="1972867"/>
    <lineage>
        <taxon>Bacteria</taxon>
        <taxon>Pseudomonadati</taxon>
        <taxon>Pseudomonadota</taxon>
        <taxon>Alphaproteobacteria</taxon>
        <taxon>Hyphomicrobiales</taxon>
        <taxon>Rhizobiaceae</taxon>
        <taxon>Rhizobium/Agrobacterium group</taxon>
        <taxon>Agrobacterium</taxon>
    </lineage>
</organism>
<evidence type="ECO:0000256" key="1">
    <source>
        <dbReference type="SAM" id="MobiDB-lite"/>
    </source>
</evidence>
<name>A0ABU4W432_9HYPH</name>
<feature type="compositionally biased region" description="Basic and acidic residues" evidence="1">
    <location>
        <begin position="246"/>
        <end position="267"/>
    </location>
</feature>
<evidence type="ECO:0000313" key="3">
    <source>
        <dbReference type="Proteomes" id="UP001277561"/>
    </source>
</evidence>
<evidence type="ECO:0000313" key="2">
    <source>
        <dbReference type="EMBL" id="MDX8332545.1"/>
    </source>
</evidence>
<dbReference type="EMBL" id="JAVRAD010000019">
    <property type="protein sequence ID" value="MDX8332545.1"/>
    <property type="molecule type" value="Genomic_DNA"/>
</dbReference>
<feature type="region of interest" description="Disordered" evidence="1">
    <location>
        <begin position="245"/>
        <end position="267"/>
    </location>
</feature>